<comment type="similarity">
    <text evidence="1 2">Belongs to the glutamate synthase family.</text>
</comment>
<evidence type="ECO:0000256" key="3">
    <source>
        <dbReference type="SAM" id="Phobius"/>
    </source>
</evidence>
<name>A0A7X1B3F4_9BACT</name>
<dbReference type="GO" id="GO:0006537">
    <property type="term" value="P:glutamate biosynthetic process"/>
    <property type="evidence" value="ECO:0007669"/>
    <property type="project" value="InterPro"/>
</dbReference>
<gene>
    <name evidence="5" type="ORF">H5P27_02340</name>
</gene>
<evidence type="ECO:0000256" key="2">
    <source>
        <dbReference type="PIRNR" id="PIRNR006429"/>
    </source>
</evidence>
<dbReference type="PANTHER" id="PTHR43819">
    <property type="entry name" value="ARCHAEAL-TYPE GLUTAMATE SYNTHASE [NADPH]"/>
    <property type="match status" value="1"/>
</dbReference>
<dbReference type="InterPro" id="IPR013785">
    <property type="entry name" value="Aldolase_TIM"/>
</dbReference>
<dbReference type="InterPro" id="IPR002932">
    <property type="entry name" value="Glu_synthdom"/>
</dbReference>
<feature type="transmembrane region" description="Helical" evidence="3">
    <location>
        <begin position="12"/>
        <end position="30"/>
    </location>
</feature>
<dbReference type="Proteomes" id="UP000526501">
    <property type="component" value="Unassembled WGS sequence"/>
</dbReference>
<dbReference type="Gene3D" id="3.20.20.70">
    <property type="entry name" value="Aldolase class I"/>
    <property type="match status" value="1"/>
</dbReference>
<dbReference type="EMBL" id="JACHVC010000005">
    <property type="protein sequence ID" value="MBC2604872.1"/>
    <property type="molecule type" value="Genomic_DNA"/>
</dbReference>
<keyword evidence="3" id="KW-0472">Membrane</keyword>
<organism evidence="5 6">
    <name type="scientific">Pelagicoccus albus</name>
    <dbReference type="NCBI Taxonomy" id="415222"/>
    <lineage>
        <taxon>Bacteria</taxon>
        <taxon>Pseudomonadati</taxon>
        <taxon>Verrucomicrobiota</taxon>
        <taxon>Opitutia</taxon>
        <taxon>Puniceicoccales</taxon>
        <taxon>Pelagicoccaceae</taxon>
        <taxon>Pelagicoccus</taxon>
    </lineage>
</organism>
<proteinExistence type="inferred from homology"/>
<feature type="domain" description="Glutamate synthase" evidence="4">
    <location>
        <begin position="153"/>
        <end position="482"/>
    </location>
</feature>
<dbReference type="Pfam" id="PF01645">
    <property type="entry name" value="Glu_synthase"/>
    <property type="match status" value="1"/>
</dbReference>
<dbReference type="CDD" id="cd02808">
    <property type="entry name" value="GltS_FMN"/>
    <property type="match status" value="1"/>
</dbReference>
<evidence type="ECO:0000313" key="6">
    <source>
        <dbReference type="Proteomes" id="UP000526501"/>
    </source>
</evidence>
<keyword evidence="3" id="KW-1133">Transmembrane helix</keyword>
<sequence length="508" mass="56118">MSTALAINLHKLARFTNTALPIITLLFFLAGWQISFYFHFLTVPFIGLTFVNVYYLYIQKNHSLLRNFGILGQGRYMLESLGPELRQYLYSGDREERPFNRTERAEVYRKANNVDSASSFGSQNDFDATEIKLRHSLFPISKEQLEPYSLTFGEERGIQNTYTLTVPFIISGMSYGALGKRAVRSLARGIARVGGLMNTGEGGYPKYHLMENCDLAFQIGTAKFGVRNEDGTLNDQLLADLAAKEQIKIIEIKLSQGAKPGKGGMLPKEKITPEISELRGVPMGKDVVSPTHHSECEDYPSTVKFIRRVQDVSQLPVGIKMCIGDPRQFFELIGEMKRQDIFPDFITIDGAEGGTGAAPKAFIDRVGMPLFPALKTANDILLSAGVRQKLKIIASGKLINPGSQIIAFCLGADAIATARGFMLSIGCIQAMQCGSNTCPIGITSHKEHLERGIDIADKAIRVANYVHNLEHDLNELLCATGSRSVSDLTFDQLYVPIESALFPFSSHN</sequence>
<dbReference type="PIRSF" id="PIRSF006429">
    <property type="entry name" value="GOGAT_lg_2"/>
    <property type="match status" value="1"/>
</dbReference>
<reference evidence="5 6" key="1">
    <citation type="submission" date="2020-07" db="EMBL/GenBank/DDBJ databases">
        <authorList>
            <person name="Feng X."/>
        </authorList>
    </citation>
    <scope>NUCLEOTIDE SEQUENCE [LARGE SCALE GENOMIC DNA]</scope>
    <source>
        <strain evidence="5 6">JCM23202</strain>
    </source>
</reference>
<keyword evidence="3" id="KW-0812">Transmembrane</keyword>
<dbReference type="InterPro" id="IPR024188">
    <property type="entry name" value="GltB"/>
</dbReference>
<dbReference type="PANTHER" id="PTHR43819:SF1">
    <property type="entry name" value="ARCHAEAL-TYPE GLUTAMATE SYNTHASE [NADPH]"/>
    <property type="match status" value="1"/>
</dbReference>
<feature type="transmembrane region" description="Helical" evidence="3">
    <location>
        <begin position="36"/>
        <end position="57"/>
    </location>
</feature>
<accession>A0A7X1B3F4</accession>
<protein>
    <submittedName>
        <fullName evidence="5">FMN-binding glutamate synthase family protein</fullName>
    </submittedName>
</protein>
<dbReference type="AlphaFoldDB" id="A0A7X1B3F4"/>
<dbReference type="GO" id="GO:0015930">
    <property type="term" value="F:glutamate synthase activity"/>
    <property type="evidence" value="ECO:0007669"/>
    <property type="project" value="InterPro"/>
</dbReference>
<dbReference type="SUPFAM" id="SSF51395">
    <property type="entry name" value="FMN-linked oxidoreductases"/>
    <property type="match status" value="1"/>
</dbReference>
<keyword evidence="6" id="KW-1185">Reference proteome</keyword>
<evidence type="ECO:0000259" key="4">
    <source>
        <dbReference type="Pfam" id="PF01645"/>
    </source>
</evidence>
<dbReference type="RefSeq" id="WP_185658765.1">
    <property type="nucleotide sequence ID" value="NZ_CAWPOO010000005.1"/>
</dbReference>
<evidence type="ECO:0000256" key="1">
    <source>
        <dbReference type="ARBA" id="ARBA00009716"/>
    </source>
</evidence>
<evidence type="ECO:0000313" key="5">
    <source>
        <dbReference type="EMBL" id="MBC2604872.1"/>
    </source>
</evidence>
<comment type="caution">
    <text evidence="5">The sequence shown here is derived from an EMBL/GenBank/DDBJ whole genome shotgun (WGS) entry which is preliminary data.</text>
</comment>